<dbReference type="EMBL" id="CAXAMN010025384">
    <property type="protein sequence ID" value="CAK9094815.1"/>
    <property type="molecule type" value="Genomic_DNA"/>
</dbReference>
<evidence type="ECO:0000313" key="3">
    <source>
        <dbReference type="Proteomes" id="UP001642484"/>
    </source>
</evidence>
<dbReference type="Proteomes" id="UP001642484">
    <property type="component" value="Unassembled WGS sequence"/>
</dbReference>
<protein>
    <submittedName>
        <fullName evidence="1">Uncharacterized protein</fullName>
    </submittedName>
</protein>
<accession>A0ABP0K4Y5</accession>
<organism evidence="1 3">
    <name type="scientific">Durusdinium trenchii</name>
    <dbReference type="NCBI Taxonomy" id="1381693"/>
    <lineage>
        <taxon>Eukaryota</taxon>
        <taxon>Sar</taxon>
        <taxon>Alveolata</taxon>
        <taxon>Dinophyceae</taxon>
        <taxon>Suessiales</taxon>
        <taxon>Symbiodiniaceae</taxon>
        <taxon>Durusdinium</taxon>
    </lineage>
</organism>
<keyword evidence="3" id="KW-1185">Reference proteome</keyword>
<proteinExistence type="predicted"/>
<reference evidence="1 3" key="1">
    <citation type="submission" date="2024-02" db="EMBL/GenBank/DDBJ databases">
        <authorList>
            <person name="Chen Y."/>
            <person name="Shah S."/>
            <person name="Dougan E. K."/>
            <person name="Thang M."/>
            <person name="Chan C."/>
        </authorList>
    </citation>
    <scope>NUCLEOTIDE SEQUENCE [LARGE SCALE GENOMIC DNA]</scope>
</reference>
<comment type="caution">
    <text evidence="1">The sequence shown here is derived from an EMBL/GenBank/DDBJ whole genome shotgun (WGS) entry which is preliminary data.</text>
</comment>
<evidence type="ECO:0000313" key="2">
    <source>
        <dbReference type="EMBL" id="CAK9094815.1"/>
    </source>
</evidence>
<evidence type="ECO:0000313" key="1">
    <source>
        <dbReference type="EMBL" id="CAK9021217.1"/>
    </source>
</evidence>
<dbReference type="EMBL" id="CAXAMN010007335">
    <property type="protein sequence ID" value="CAK9021217.1"/>
    <property type="molecule type" value="Genomic_DNA"/>
</dbReference>
<sequence>MTWVFGHIAGRVDVHYANRNDNRSNWQRAGQPVRTFGTRRVLWCGSLIE</sequence>
<gene>
    <name evidence="1" type="ORF">CCMP2556_LOCUS14377</name>
    <name evidence="2" type="ORF">CCMP2556_LOCUS45207</name>
</gene>
<name>A0ABP0K4Y5_9DINO</name>